<dbReference type="EMBL" id="JACCBJ010000001">
    <property type="protein sequence ID" value="NYD74459.1"/>
    <property type="molecule type" value="Genomic_DNA"/>
</dbReference>
<accession>A0A852SZ86</accession>
<gene>
    <name evidence="3" type="ORF">BJ963_001978</name>
</gene>
<proteinExistence type="predicted"/>
<keyword evidence="2" id="KW-0812">Transmembrane</keyword>
<feature type="region of interest" description="Disordered" evidence="1">
    <location>
        <begin position="114"/>
        <end position="167"/>
    </location>
</feature>
<reference evidence="3 4" key="1">
    <citation type="submission" date="2020-07" db="EMBL/GenBank/DDBJ databases">
        <title>Sequencing the genomes of 1000 actinobacteria strains.</title>
        <authorList>
            <person name="Klenk H.-P."/>
        </authorList>
    </citation>
    <scope>NUCLEOTIDE SEQUENCE [LARGE SCALE GENOMIC DNA]</scope>
    <source>
        <strain evidence="3 4">DSM 23871</strain>
    </source>
</reference>
<feature type="transmembrane region" description="Helical" evidence="2">
    <location>
        <begin position="6"/>
        <end position="25"/>
    </location>
</feature>
<comment type="caution">
    <text evidence="3">The sequence shown here is derived from an EMBL/GenBank/DDBJ whole genome shotgun (WGS) entry which is preliminary data.</text>
</comment>
<evidence type="ECO:0000313" key="3">
    <source>
        <dbReference type="EMBL" id="NYD74459.1"/>
    </source>
</evidence>
<protein>
    <submittedName>
        <fullName evidence="3">Tfp pilus assembly protein PilO</fullName>
    </submittedName>
</protein>
<name>A0A852SZ86_9MICO</name>
<evidence type="ECO:0000256" key="1">
    <source>
        <dbReference type="SAM" id="MobiDB-lite"/>
    </source>
</evidence>
<feature type="compositionally biased region" description="Pro residues" evidence="1">
    <location>
        <begin position="141"/>
        <end position="157"/>
    </location>
</feature>
<dbReference type="Proteomes" id="UP000589620">
    <property type="component" value="Unassembled WGS sequence"/>
</dbReference>
<keyword evidence="2" id="KW-0472">Membrane</keyword>
<organism evidence="3 4">
    <name type="scientific">Leifsonia soli</name>
    <dbReference type="NCBI Taxonomy" id="582665"/>
    <lineage>
        <taxon>Bacteria</taxon>
        <taxon>Bacillati</taxon>
        <taxon>Actinomycetota</taxon>
        <taxon>Actinomycetes</taxon>
        <taxon>Micrococcales</taxon>
        <taxon>Microbacteriaceae</taxon>
        <taxon>Leifsonia</taxon>
    </lineage>
</organism>
<keyword evidence="4" id="KW-1185">Reference proteome</keyword>
<keyword evidence="2" id="KW-1133">Transmembrane helix</keyword>
<dbReference type="RefSeq" id="WP_179456316.1">
    <property type="nucleotide sequence ID" value="NZ_BAAAPX010000001.1"/>
</dbReference>
<evidence type="ECO:0000313" key="4">
    <source>
        <dbReference type="Proteomes" id="UP000589620"/>
    </source>
</evidence>
<sequence length="243" mass="24455">MDKTRLWIIGSVLVMVIVGALGWIVGIQPQLDQATAANAQTSQVESANAVKATILAKMKKDSENLPSLKQKLSELTASVPAQADWPTFSDEMSGFAATAGVTVIASTAGEGKAYAPPQADGAPAAAGASTGSSSGTGATPTPTPTPSAPPTPAPAPTPADGAPPVTTDLIDASNFTVIPVSVTVRGTEDQIFAFIASAQTGKRLFLVNALNIDTAQSGPGAFDAKVSGFIYVLNTGTGAKTSK</sequence>
<dbReference type="AlphaFoldDB" id="A0A852SZ86"/>
<dbReference type="Gene3D" id="3.30.70.60">
    <property type="match status" value="1"/>
</dbReference>
<evidence type="ECO:0000256" key="2">
    <source>
        <dbReference type="SAM" id="Phobius"/>
    </source>
</evidence>
<dbReference type="InterPro" id="IPR014717">
    <property type="entry name" value="Transl_elong_EF1B/ribsomal_bS6"/>
</dbReference>
<feature type="compositionally biased region" description="Low complexity" evidence="1">
    <location>
        <begin position="115"/>
        <end position="140"/>
    </location>
</feature>